<organism evidence="6 7">
    <name type="scientific">Cladophialophora immunda</name>
    <dbReference type="NCBI Taxonomy" id="569365"/>
    <lineage>
        <taxon>Eukaryota</taxon>
        <taxon>Fungi</taxon>
        <taxon>Dikarya</taxon>
        <taxon>Ascomycota</taxon>
        <taxon>Pezizomycotina</taxon>
        <taxon>Eurotiomycetes</taxon>
        <taxon>Chaetothyriomycetidae</taxon>
        <taxon>Chaetothyriales</taxon>
        <taxon>Herpotrichiellaceae</taxon>
        <taxon>Cladophialophora</taxon>
    </lineage>
</organism>
<feature type="transmembrane region" description="Helical" evidence="5">
    <location>
        <begin position="165"/>
        <end position="182"/>
    </location>
</feature>
<reference evidence="6 7" key="1">
    <citation type="submission" date="2015-01" db="EMBL/GenBank/DDBJ databases">
        <title>The Genome Sequence of Cladophialophora immunda CBS83496.</title>
        <authorList>
            <consortium name="The Broad Institute Genomics Platform"/>
            <person name="Cuomo C."/>
            <person name="de Hoog S."/>
            <person name="Gorbushina A."/>
            <person name="Stielow B."/>
            <person name="Teixiera M."/>
            <person name="Abouelleil A."/>
            <person name="Chapman S.B."/>
            <person name="Priest M."/>
            <person name="Young S.K."/>
            <person name="Wortman J."/>
            <person name="Nusbaum C."/>
            <person name="Birren B."/>
        </authorList>
    </citation>
    <scope>NUCLEOTIDE SEQUENCE [LARGE SCALE GENOMIC DNA]</scope>
    <source>
        <strain evidence="6 7">CBS 83496</strain>
    </source>
</reference>
<dbReference type="Proteomes" id="UP000054466">
    <property type="component" value="Unassembled WGS sequence"/>
</dbReference>
<dbReference type="GO" id="GO:0005886">
    <property type="term" value="C:plasma membrane"/>
    <property type="evidence" value="ECO:0007669"/>
    <property type="project" value="TreeGrafter"/>
</dbReference>
<proteinExistence type="predicted"/>
<evidence type="ECO:0000256" key="2">
    <source>
        <dbReference type="ARBA" id="ARBA00022692"/>
    </source>
</evidence>
<accession>A0A0D2CI91</accession>
<dbReference type="GO" id="GO:0022857">
    <property type="term" value="F:transmembrane transporter activity"/>
    <property type="evidence" value="ECO:0007669"/>
    <property type="project" value="InterPro"/>
</dbReference>
<feature type="transmembrane region" description="Helical" evidence="5">
    <location>
        <begin position="194"/>
        <end position="212"/>
    </location>
</feature>
<feature type="transmembrane region" description="Helical" evidence="5">
    <location>
        <begin position="479"/>
        <end position="497"/>
    </location>
</feature>
<feature type="transmembrane region" description="Helical" evidence="5">
    <location>
        <begin position="143"/>
        <end position="160"/>
    </location>
</feature>
<dbReference type="STRING" id="569365.A0A0D2CI91"/>
<evidence type="ECO:0008006" key="8">
    <source>
        <dbReference type="Google" id="ProtNLM"/>
    </source>
</evidence>
<evidence type="ECO:0000313" key="7">
    <source>
        <dbReference type="Proteomes" id="UP000054466"/>
    </source>
</evidence>
<dbReference type="InterPro" id="IPR036259">
    <property type="entry name" value="MFS_trans_sf"/>
</dbReference>
<dbReference type="SUPFAM" id="SSF103473">
    <property type="entry name" value="MFS general substrate transporter"/>
    <property type="match status" value="1"/>
</dbReference>
<feature type="transmembrane region" description="Helical" evidence="5">
    <location>
        <begin position="414"/>
        <end position="435"/>
    </location>
</feature>
<dbReference type="HOGENOM" id="CLU_008455_13_8_1"/>
<gene>
    <name evidence="6" type="ORF">PV07_02556</name>
</gene>
<evidence type="ECO:0000256" key="5">
    <source>
        <dbReference type="SAM" id="Phobius"/>
    </source>
</evidence>
<evidence type="ECO:0000313" key="6">
    <source>
        <dbReference type="EMBL" id="KIW30863.1"/>
    </source>
</evidence>
<comment type="subcellular location">
    <subcellularLocation>
        <location evidence="1">Membrane</location>
        <topology evidence="1">Multi-pass membrane protein</topology>
    </subcellularLocation>
</comment>
<feature type="transmembrane region" description="Helical" evidence="5">
    <location>
        <begin position="441"/>
        <end position="467"/>
    </location>
</feature>
<dbReference type="Gene3D" id="1.20.1250.20">
    <property type="entry name" value="MFS general substrate transporter like domains"/>
    <property type="match status" value="1"/>
</dbReference>
<keyword evidence="3 5" id="KW-1133">Transmembrane helix</keyword>
<dbReference type="RefSeq" id="XP_016251079.1">
    <property type="nucleotide sequence ID" value="XM_016389177.1"/>
</dbReference>
<feature type="transmembrane region" description="Helical" evidence="5">
    <location>
        <begin position="329"/>
        <end position="349"/>
    </location>
</feature>
<evidence type="ECO:0000256" key="4">
    <source>
        <dbReference type="ARBA" id="ARBA00023136"/>
    </source>
</evidence>
<feature type="transmembrane region" description="Helical" evidence="5">
    <location>
        <begin position="251"/>
        <end position="274"/>
    </location>
</feature>
<dbReference type="GeneID" id="27341750"/>
<keyword evidence="2 5" id="KW-0812">Transmembrane</keyword>
<feature type="transmembrane region" description="Helical" evidence="5">
    <location>
        <begin position="99"/>
        <end position="123"/>
    </location>
</feature>
<keyword evidence="4 5" id="KW-0472">Membrane</keyword>
<dbReference type="InterPro" id="IPR011701">
    <property type="entry name" value="MFS"/>
</dbReference>
<feature type="transmembrane region" description="Helical" evidence="5">
    <location>
        <begin position="224"/>
        <end position="245"/>
    </location>
</feature>
<dbReference type="Pfam" id="PF07690">
    <property type="entry name" value="MFS_1"/>
    <property type="match status" value="1"/>
</dbReference>
<dbReference type="OrthoDB" id="2533084at2759"/>
<dbReference type="AlphaFoldDB" id="A0A0D2CI91"/>
<feature type="transmembrane region" description="Helical" evidence="5">
    <location>
        <begin position="509"/>
        <end position="529"/>
    </location>
</feature>
<dbReference type="EMBL" id="KN847041">
    <property type="protein sequence ID" value="KIW30863.1"/>
    <property type="molecule type" value="Genomic_DNA"/>
</dbReference>
<sequence>MAPEVAISWKALAMAAKANNQIDVEKLSSNLEPETAHLERPTINLGNEAVLLDVTAGHIDGSLLGDLKLAKDGHTVLIPQPSEDPNDPLNWSSFKKHMILVILGIAAGLGDFTSTLGIPPIILQGVKWNLSPAVVNYNNNLNVLMLAIGGLFWVPFVYFWGRAPVLFWTTLAGTLFSLGTILTDDFNTYYALRALQGFCLSSVQGIGLNFIKDMFFFHEHARKIGIWAAIFLTCPYLGPPFGNFIIAGTGTYVGCLWLGFACCCVNLTLIILFLDETWYRREVPIEDQPARGQRLLRVVGIWQITVQKGYFLSIRESFYRLLRVFVKPIIIPSMIYFGINIMWAVGINIETSVLFTVPKEAGGYGFGPNALGAICLTPAIGTILAEIWGHFFNDWLANRYIKKHEGVFVPEARLVTNYVAAVIMVPGLVILGEALQHTLNYGAIIIGWGAYTAGTLAASVSLTAYLLDAYPVAAGEVNALLNFARAISGFSVGYFQVQWGAKVGYDGSFGTQAAIVGASVVIIVVLHIYGGRMRAKGGHV</sequence>
<dbReference type="VEuPathDB" id="FungiDB:PV07_02556"/>
<dbReference type="PANTHER" id="PTHR23502:SF22">
    <property type="entry name" value="MAJOR FACILITATOR SUPERFAMILY (MFS) PROFILE DOMAIN-CONTAINING PROTEIN"/>
    <property type="match status" value="1"/>
</dbReference>
<evidence type="ECO:0000256" key="1">
    <source>
        <dbReference type="ARBA" id="ARBA00004141"/>
    </source>
</evidence>
<feature type="transmembrane region" description="Helical" evidence="5">
    <location>
        <begin position="369"/>
        <end position="393"/>
    </location>
</feature>
<name>A0A0D2CI91_9EURO</name>
<protein>
    <recommendedName>
        <fullName evidence="8">Major facilitator superfamily (MFS) profile domain-containing protein</fullName>
    </recommendedName>
</protein>
<dbReference type="PANTHER" id="PTHR23502">
    <property type="entry name" value="MAJOR FACILITATOR SUPERFAMILY"/>
    <property type="match status" value="1"/>
</dbReference>
<keyword evidence="7" id="KW-1185">Reference proteome</keyword>
<evidence type="ECO:0000256" key="3">
    <source>
        <dbReference type="ARBA" id="ARBA00022989"/>
    </source>
</evidence>